<dbReference type="Proteomes" id="UP000822688">
    <property type="component" value="Chromosome 4"/>
</dbReference>
<reference evidence="2" key="1">
    <citation type="submission" date="2020-06" db="EMBL/GenBank/DDBJ databases">
        <title>WGS assembly of Ceratodon purpureus strain R40.</title>
        <authorList>
            <person name="Carey S.B."/>
            <person name="Jenkins J."/>
            <person name="Shu S."/>
            <person name="Lovell J.T."/>
            <person name="Sreedasyam A."/>
            <person name="Maumus F."/>
            <person name="Tiley G.P."/>
            <person name="Fernandez-Pozo N."/>
            <person name="Barry K."/>
            <person name="Chen C."/>
            <person name="Wang M."/>
            <person name="Lipzen A."/>
            <person name="Daum C."/>
            <person name="Saski C.A."/>
            <person name="Payton A.C."/>
            <person name="Mcbreen J.C."/>
            <person name="Conrad R.E."/>
            <person name="Kollar L.M."/>
            <person name="Olsson S."/>
            <person name="Huttunen S."/>
            <person name="Landis J.B."/>
            <person name="Wickett N.J."/>
            <person name="Johnson M.G."/>
            <person name="Rensing S.A."/>
            <person name="Grimwood J."/>
            <person name="Schmutz J."/>
            <person name="Mcdaniel S.F."/>
        </authorList>
    </citation>
    <scope>NUCLEOTIDE SEQUENCE</scope>
    <source>
        <strain evidence="2">R40</strain>
    </source>
</reference>
<keyword evidence="1" id="KW-0472">Membrane</keyword>
<evidence type="ECO:0000313" key="3">
    <source>
        <dbReference type="Proteomes" id="UP000822688"/>
    </source>
</evidence>
<name>A0A8T0IB52_CERPU</name>
<protein>
    <submittedName>
        <fullName evidence="2">Uncharacterized protein</fullName>
    </submittedName>
</protein>
<keyword evidence="3" id="KW-1185">Reference proteome</keyword>
<comment type="caution">
    <text evidence="2">The sequence shown here is derived from an EMBL/GenBank/DDBJ whole genome shotgun (WGS) entry which is preliminary data.</text>
</comment>
<sequence length="101" mass="11329">MVIHLFSSLASYVRYLGPYHGSKKFLDSLVASCRVFFELLLILLAVFMPLTLSLTGPECSVSYSKLNESRGNVLSKVLIKNPEIDSLFTFIFIQCVALLNH</sequence>
<keyword evidence="1" id="KW-1133">Transmembrane helix</keyword>
<feature type="transmembrane region" description="Helical" evidence="1">
    <location>
        <begin position="35"/>
        <end position="55"/>
    </location>
</feature>
<evidence type="ECO:0000313" key="2">
    <source>
        <dbReference type="EMBL" id="KAG0580652.1"/>
    </source>
</evidence>
<evidence type="ECO:0000256" key="1">
    <source>
        <dbReference type="SAM" id="Phobius"/>
    </source>
</evidence>
<accession>A0A8T0IB52</accession>
<proteinExistence type="predicted"/>
<gene>
    <name evidence="2" type="ORF">KC19_4G189700</name>
</gene>
<dbReference type="AlphaFoldDB" id="A0A8T0IB52"/>
<keyword evidence="1" id="KW-0812">Transmembrane</keyword>
<dbReference type="EMBL" id="CM026424">
    <property type="protein sequence ID" value="KAG0580652.1"/>
    <property type="molecule type" value="Genomic_DNA"/>
</dbReference>
<organism evidence="2 3">
    <name type="scientific">Ceratodon purpureus</name>
    <name type="common">Fire moss</name>
    <name type="synonym">Dicranum purpureum</name>
    <dbReference type="NCBI Taxonomy" id="3225"/>
    <lineage>
        <taxon>Eukaryota</taxon>
        <taxon>Viridiplantae</taxon>
        <taxon>Streptophyta</taxon>
        <taxon>Embryophyta</taxon>
        <taxon>Bryophyta</taxon>
        <taxon>Bryophytina</taxon>
        <taxon>Bryopsida</taxon>
        <taxon>Dicranidae</taxon>
        <taxon>Pseudoditrichales</taxon>
        <taxon>Ditrichaceae</taxon>
        <taxon>Ceratodon</taxon>
    </lineage>
</organism>